<feature type="region of interest" description="Disordered" evidence="1">
    <location>
        <begin position="1"/>
        <end position="38"/>
    </location>
</feature>
<evidence type="ECO:0008006" key="4">
    <source>
        <dbReference type="Google" id="ProtNLM"/>
    </source>
</evidence>
<evidence type="ECO:0000313" key="3">
    <source>
        <dbReference type="Proteomes" id="UP000008383"/>
    </source>
</evidence>
<feature type="compositionally biased region" description="Polar residues" evidence="1">
    <location>
        <begin position="307"/>
        <end position="325"/>
    </location>
</feature>
<protein>
    <recommendedName>
        <fullName evidence="4">RING finger domain protein</fullName>
    </recommendedName>
</protein>
<evidence type="ECO:0000313" key="2">
    <source>
        <dbReference type="EMBL" id="EFE42379.1"/>
    </source>
</evidence>
<dbReference type="OrthoDB" id="4173901at2759"/>
<comment type="caution">
    <text evidence="2">The sequence shown here is derived from an EMBL/GenBank/DDBJ whole genome shotgun (WGS) entry which is preliminary data.</text>
</comment>
<keyword evidence="3" id="KW-1185">Reference proteome</keyword>
<sequence length="409" mass="45567">MPANNAKRRRSDDVDFSSNHPTASATPSLPAIGEKRDADPSGVSWWLAGAAPPIRYLFNADGSTAARDSPTPYRRPTKPYLLRLQWFKSQGHSKTCPDCRAPVKATPAPAYLVRNIVHMFIGRSELTDANETTQEHLANQVAETEKVERDKQNTDPRTGGLFQGCFNNTPIPLYDNAEGVSRCPGCFWELEDGECTHCGYTVSDSDQDQDLDEFEVMEQLRLMGDAFTEDEDGSDFIGHRHNPGFEYNFLPYDSGHITDITDMDADSEDVYTDDNDDITDAGDAESNLSEDESLRSESDSSGRSNSTARRASSDHGSQTIEPESTPSVQEISSSAQSEAESEEEPIRRPVRRRVSRPRQSPQHISTDQATRMTLPMILLASMRGTDPENAVVIDDSPPPRRTSRRRRRH</sequence>
<feature type="compositionally biased region" description="Low complexity" evidence="1">
    <location>
        <begin position="326"/>
        <end position="338"/>
    </location>
</feature>
<dbReference type="EMBL" id="ACYE01000147">
    <property type="protein sequence ID" value="EFE42379.1"/>
    <property type="molecule type" value="Genomic_DNA"/>
</dbReference>
<name>D4D6U1_TRIVH</name>
<dbReference type="InterPro" id="IPR018247">
    <property type="entry name" value="EF_Hand_1_Ca_BS"/>
</dbReference>
<accession>D4D6U1</accession>
<feature type="region of interest" description="Disordered" evidence="1">
    <location>
        <begin position="267"/>
        <end position="409"/>
    </location>
</feature>
<dbReference type="GeneID" id="9583017"/>
<feature type="compositionally biased region" description="Polar residues" evidence="1">
    <location>
        <begin position="16"/>
        <end position="27"/>
    </location>
</feature>
<proteinExistence type="predicted"/>
<dbReference type="KEGG" id="tve:TRV_02818"/>
<gene>
    <name evidence="2" type="ORF">TRV_02818</name>
</gene>
<dbReference type="PROSITE" id="PS00018">
    <property type="entry name" value="EF_HAND_1"/>
    <property type="match status" value="1"/>
</dbReference>
<dbReference type="Proteomes" id="UP000008383">
    <property type="component" value="Unassembled WGS sequence"/>
</dbReference>
<reference evidence="3" key="1">
    <citation type="journal article" date="2011" name="Genome Biol.">
        <title>Comparative and functional genomics provide insights into the pathogenicity of dermatophytic fungi.</title>
        <authorList>
            <person name="Burmester A."/>
            <person name="Shelest E."/>
            <person name="Gloeckner G."/>
            <person name="Heddergott C."/>
            <person name="Schindler S."/>
            <person name="Staib P."/>
            <person name="Heidel A."/>
            <person name="Felder M."/>
            <person name="Petzold A."/>
            <person name="Szafranski K."/>
            <person name="Feuermann M."/>
            <person name="Pedruzzi I."/>
            <person name="Priebe S."/>
            <person name="Groth M."/>
            <person name="Winkler R."/>
            <person name="Li W."/>
            <person name="Kniemeyer O."/>
            <person name="Schroeckh V."/>
            <person name="Hertweck C."/>
            <person name="Hube B."/>
            <person name="White T.C."/>
            <person name="Platzer M."/>
            <person name="Guthke R."/>
            <person name="Heitman J."/>
            <person name="Woestemeyer J."/>
            <person name="Zipfel P.F."/>
            <person name="Monod M."/>
            <person name="Brakhage A.A."/>
        </authorList>
    </citation>
    <scope>NUCLEOTIDE SEQUENCE [LARGE SCALE GENOMIC DNA]</scope>
    <source>
        <strain evidence="3">HKI 0517</strain>
    </source>
</reference>
<dbReference type="HOGENOM" id="CLU_056567_0_0_1"/>
<feature type="compositionally biased region" description="Acidic residues" evidence="1">
    <location>
        <begin position="267"/>
        <end position="291"/>
    </location>
</feature>
<organism evidence="2 3">
    <name type="scientific">Trichophyton verrucosum (strain HKI 0517)</name>
    <dbReference type="NCBI Taxonomy" id="663202"/>
    <lineage>
        <taxon>Eukaryota</taxon>
        <taxon>Fungi</taxon>
        <taxon>Dikarya</taxon>
        <taxon>Ascomycota</taxon>
        <taxon>Pezizomycotina</taxon>
        <taxon>Eurotiomycetes</taxon>
        <taxon>Eurotiomycetidae</taxon>
        <taxon>Onygenales</taxon>
        <taxon>Arthrodermataceae</taxon>
        <taxon>Trichophyton</taxon>
    </lineage>
</organism>
<evidence type="ECO:0000256" key="1">
    <source>
        <dbReference type="SAM" id="MobiDB-lite"/>
    </source>
</evidence>
<dbReference type="RefSeq" id="XP_003022997.1">
    <property type="nucleotide sequence ID" value="XM_003022951.1"/>
</dbReference>
<dbReference type="AlphaFoldDB" id="D4D6U1"/>